<dbReference type="InterPro" id="IPR041006">
    <property type="entry name" value="Morc_S5"/>
</dbReference>
<dbReference type="GO" id="GO:0016887">
    <property type="term" value="F:ATP hydrolysis activity"/>
    <property type="evidence" value="ECO:0007669"/>
    <property type="project" value="InterPro"/>
</dbReference>
<evidence type="ECO:0000256" key="1">
    <source>
        <dbReference type="SAM" id="MobiDB-lite"/>
    </source>
</evidence>
<dbReference type="Proteomes" id="UP001205105">
    <property type="component" value="Unassembled WGS sequence"/>
</dbReference>
<dbReference type="InterPro" id="IPR045261">
    <property type="entry name" value="MORC_ATPase"/>
</dbReference>
<proteinExistence type="predicted"/>
<dbReference type="PANTHER" id="PTHR23336">
    <property type="entry name" value="ZINC FINGER CW-TYPE COILED-COIL DOMAIN PROTEIN 3"/>
    <property type="match status" value="1"/>
</dbReference>
<reference evidence="3" key="1">
    <citation type="submission" date="2020-11" db="EMBL/GenBank/DDBJ databases">
        <title>Chlorella ohadii genome sequencing and assembly.</title>
        <authorList>
            <person name="Murik O."/>
            <person name="Treves H."/>
            <person name="Kedem I."/>
            <person name="Shotland Y."/>
            <person name="Kaplan A."/>
        </authorList>
    </citation>
    <scope>NUCLEOTIDE SEQUENCE</scope>
    <source>
        <strain evidence="3">1</strain>
    </source>
</reference>
<dbReference type="GO" id="GO:0005634">
    <property type="term" value="C:nucleus"/>
    <property type="evidence" value="ECO:0007669"/>
    <property type="project" value="TreeGrafter"/>
</dbReference>
<gene>
    <name evidence="3" type="ORF">COHA_000607</name>
</gene>
<feature type="domain" description="Morc S5" evidence="2">
    <location>
        <begin position="214"/>
        <end position="354"/>
    </location>
</feature>
<name>A0AAD5DZW6_9CHLO</name>
<organism evidence="3 4">
    <name type="scientific">Chlorella ohadii</name>
    <dbReference type="NCBI Taxonomy" id="2649997"/>
    <lineage>
        <taxon>Eukaryota</taxon>
        <taxon>Viridiplantae</taxon>
        <taxon>Chlorophyta</taxon>
        <taxon>core chlorophytes</taxon>
        <taxon>Trebouxiophyceae</taxon>
        <taxon>Chlorellales</taxon>
        <taxon>Chlorellaceae</taxon>
        <taxon>Chlorella clade</taxon>
        <taxon>Chlorella</taxon>
    </lineage>
</organism>
<feature type="region of interest" description="Disordered" evidence="1">
    <location>
        <begin position="140"/>
        <end position="165"/>
    </location>
</feature>
<evidence type="ECO:0000313" key="3">
    <source>
        <dbReference type="EMBL" id="KAI7845873.1"/>
    </source>
</evidence>
<dbReference type="EMBL" id="JADXDR010000012">
    <property type="protein sequence ID" value="KAI7845873.1"/>
    <property type="molecule type" value="Genomic_DNA"/>
</dbReference>
<dbReference type="PANTHER" id="PTHR23336:SF50">
    <property type="entry name" value="PROTEIN MICRORCHIDIA 1-RELATED"/>
    <property type="match status" value="1"/>
</dbReference>
<evidence type="ECO:0000313" key="4">
    <source>
        <dbReference type="Proteomes" id="UP001205105"/>
    </source>
</evidence>
<protein>
    <recommendedName>
        <fullName evidence="2">Morc S5 domain-containing protein</fullName>
    </recommendedName>
</protein>
<accession>A0AAD5DZW6</accession>
<evidence type="ECO:0000259" key="2">
    <source>
        <dbReference type="Pfam" id="PF17942"/>
    </source>
</evidence>
<sequence length="469" mass="49988">MGVGVQRGGNGGDSAASHGIRWTDLQHAALRLGSTALLLTKRQGQGTSAGLLSCAAAAGVGAEVTGTAVDWAADGSRHIAAMPDKGGAAAAAGDSAAAAWQAALDTICCRWPGAASEAWLQQQLASMPVQGTRLLVAHLRSGNGTSSSGGSSGGPAHSDCELDWSSDPTDLRQAAAAEVDSGASQAVPLDSNLPGRAQQAEDRGLQRCMAVHQSLRTYMSLLFLRWPPGFRLRLRGTDVQRTDLSTWMKCCVAEEYRPRGIRDEVDEHGFQMQHVVQVNIGFMRDAPNTAVQGFCVYHCNRLVKPWWKVYSSSSVGRGVVGYLEVDFLEPTAAWDDFRPSHFMGKLEHLLQQLLAATSAQQAQQAQQHSQQQAQNALVHMLLQTLSSPQQQAQQAAAAAAVGLQQLLQAQQAQQGQQHAQLRHEMAVLLAQLLSQPELGPPAAAQDRAPAVPTSLLAQSSRPSERGWNE</sequence>
<keyword evidence="4" id="KW-1185">Reference proteome</keyword>
<comment type="caution">
    <text evidence="3">The sequence shown here is derived from an EMBL/GenBank/DDBJ whole genome shotgun (WGS) entry which is preliminary data.</text>
</comment>
<feature type="region of interest" description="Disordered" evidence="1">
    <location>
        <begin position="439"/>
        <end position="469"/>
    </location>
</feature>
<dbReference type="AlphaFoldDB" id="A0AAD5DZW6"/>
<dbReference type="Pfam" id="PF17942">
    <property type="entry name" value="Morc6_S5"/>
    <property type="match status" value="1"/>
</dbReference>